<protein>
    <submittedName>
        <fullName evidence="2">ShKT domain-containing protein</fullName>
    </submittedName>
</protein>
<organism evidence="1 2">
    <name type="scientific">Rhabditophanes sp. KR3021</name>
    <dbReference type="NCBI Taxonomy" id="114890"/>
    <lineage>
        <taxon>Eukaryota</taxon>
        <taxon>Metazoa</taxon>
        <taxon>Ecdysozoa</taxon>
        <taxon>Nematoda</taxon>
        <taxon>Chromadorea</taxon>
        <taxon>Rhabditida</taxon>
        <taxon>Tylenchina</taxon>
        <taxon>Panagrolaimomorpha</taxon>
        <taxon>Strongyloidoidea</taxon>
        <taxon>Alloionematidae</taxon>
        <taxon>Rhabditophanes</taxon>
    </lineage>
</organism>
<proteinExistence type="predicted"/>
<sequence>MAYVGLAPSGAELYDHDVSNLLLNIGNGMNPHCFDRRGPEFCESLLQRKGRWHNRQLTCSNSPAIAFRVCRKSCGFCSDHQTTSSVRWLSEESLDRKKCTSIIS</sequence>
<accession>A0AC35U161</accession>
<evidence type="ECO:0000313" key="2">
    <source>
        <dbReference type="WBParaSite" id="RSKR_0000654800.1"/>
    </source>
</evidence>
<reference evidence="2" key="1">
    <citation type="submission" date="2016-11" db="UniProtKB">
        <authorList>
            <consortium name="WormBaseParasite"/>
        </authorList>
    </citation>
    <scope>IDENTIFICATION</scope>
    <source>
        <strain evidence="2">KR3021</strain>
    </source>
</reference>
<evidence type="ECO:0000313" key="1">
    <source>
        <dbReference type="Proteomes" id="UP000095286"/>
    </source>
</evidence>
<name>A0AC35U161_9BILA</name>
<dbReference type="Proteomes" id="UP000095286">
    <property type="component" value="Unplaced"/>
</dbReference>
<dbReference type="WBParaSite" id="RSKR_0000654800.1">
    <property type="protein sequence ID" value="RSKR_0000654800.1"/>
    <property type="gene ID" value="RSKR_0000654800"/>
</dbReference>